<keyword evidence="1" id="KW-1133">Transmembrane helix</keyword>
<dbReference type="InParanoid" id="A0A067MTS2"/>
<keyword evidence="3" id="KW-1185">Reference proteome</keyword>
<feature type="transmembrane region" description="Helical" evidence="1">
    <location>
        <begin position="51"/>
        <end position="71"/>
    </location>
</feature>
<evidence type="ECO:0000313" key="2">
    <source>
        <dbReference type="EMBL" id="KDQ19143.1"/>
    </source>
</evidence>
<feature type="transmembrane region" description="Helical" evidence="1">
    <location>
        <begin position="110"/>
        <end position="133"/>
    </location>
</feature>
<dbReference type="Proteomes" id="UP000027195">
    <property type="component" value="Unassembled WGS sequence"/>
</dbReference>
<organism evidence="2 3">
    <name type="scientific">Botryobasidium botryosum (strain FD-172 SS1)</name>
    <dbReference type="NCBI Taxonomy" id="930990"/>
    <lineage>
        <taxon>Eukaryota</taxon>
        <taxon>Fungi</taxon>
        <taxon>Dikarya</taxon>
        <taxon>Basidiomycota</taxon>
        <taxon>Agaricomycotina</taxon>
        <taxon>Agaricomycetes</taxon>
        <taxon>Cantharellales</taxon>
        <taxon>Botryobasidiaceae</taxon>
        <taxon>Botryobasidium</taxon>
    </lineage>
</organism>
<reference evidence="3" key="1">
    <citation type="journal article" date="2014" name="Proc. Natl. Acad. Sci. U.S.A.">
        <title>Extensive sampling of basidiomycete genomes demonstrates inadequacy of the white-rot/brown-rot paradigm for wood decay fungi.</title>
        <authorList>
            <person name="Riley R."/>
            <person name="Salamov A.A."/>
            <person name="Brown D.W."/>
            <person name="Nagy L.G."/>
            <person name="Floudas D."/>
            <person name="Held B.W."/>
            <person name="Levasseur A."/>
            <person name="Lombard V."/>
            <person name="Morin E."/>
            <person name="Otillar R."/>
            <person name="Lindquist E.A."/>
            <person name="Sun H."/>
            <person name="LaButti K.M."/>
            <person name="Schmutz J."/>
            <person name="Jabbour D."/>
            <person name="Luo H."/>
            <person name="Baker S.E."/>
            <person name="Pisabarro A.G."/>
            <person name="Walton J.D."/>
            <person name="Blanchette R.A."/>
            <person name="Henrissat B."/>
            <person name="Martin F."/>
            <person name="Cullen D."/>
            <person name="Hibbett D.S."/>
            <person name="Grigoriev I.V."/>
        </authorList>
    </citation>
    <scope>NUCLEOTIDE SEQUENCE [LARGE SCALE GENOMIC DNA]</scope>
    <source>
        <strain evidence="3">FD-172 SS1</strain>
    </source>
</reference>
<dbReference type="STRING" id="930990.A0A067MTS2"/>
<feature type="transmembrane region" description="Helical" evidence="1">
    <location>
        <begin position="78"/>
        <end position="104"/>
    </location>
</feature>
<dbReference type="AlphaFoldDB" id="A0A067MTS2"/>
<evidence type="ECO:0000256" key="1">
    <source>
        <dbReference type="SAM" id="Phobius"/>
    </source>
</evidence>
<sequence length="185" mass="20074">MAAKKSEASRELSSIWEQTVLFVRTIAERLEADVFIPGYRVFVEMSNVNPFTTIFLGLFSAVAIPFLLSFIGFASFVFALLLTIAIGGAFICATTIVGIVAIFLFAILSIVLLISLFFTATGFALFLCLRLIFHTQDVRGKGIAGWKEECSNRIGLPTPPDLAAAPQIPLKLEDEDASPPALKLA</sequence>
<proteinExistence type="predicted"/>
<gene>
    <name evidence="2" type="ORF">BOTBODRAFT_42031</name>
</gene>
<keyword evidence="1" id="KW-0472">Membrane</keyword>
<keyword evidence="1" id="KW-0812">Transmembrane</keyword>
<name>A0A067MTS2_BOTB1</name>
<dbReference type="HOGENOM" id="CLU_1461084_0_0_1"/>
<protein>
    <submittedName>
        <fullName evidence="2">Uncharacterized protein</fullName>
    </submittedName>
</protein>
<accession>A0A067MTS2</accession>
<dbReference type="EMBL" id="KL198020">
    <property type="protein sequence ID" value="KDQ19143.1"/>
    <property type="molecule type" value="Genomic_DNA"/>
</dbReference>
<evidence type="ECO:0000313" key="3">
    <source>
        <dbReference type="Proteomes" id="UP000027195"/>
    </source>
</evidence>